<reference evidence="9" key="1">
    <citation type="submission" date="2017-04" db="EMBL/GenBank/DDBJ databases">
        <authorList>
            <person name="Varghese N."/>
            <person name="Submissions S."/>
        </authorList>
    </citation>
    <scope>NUCLEOTIDE SEQUENCE [LARGE SCALE GENOMIC DNA]</scope>
    <source>
        <strain evidence="9">DSM 22618</strain>
    </source>
</reference>
<dbReference type="AlphaFoldDB" id="A0A1Y6C5J6"/>
<sequence length="176" mass="19329">MTRFIRWLACAVLAFSLAACGFQLRGTAGSTVHQMPFGSVYLSGGDGSLKPYLRTALRRQPHVTVTVSAKDAEAALTITEEKVSKDILTINSVGKVNEYQLIYRVTARLSQRGVAWGPDMTVIVRRSLGYSDSAILGKEQEESLLWNDMRRDAAEQLVTRLGYLKEAPGEHAGTQP</sequence>
<evidence type="ECO:0000256" key="2">
    <source>
        <dbReference type="ARBA" id="ARBA00023136"/>
    </source>
</evidence>
<keyword evidence="4 6" id="KW-0998">Cell outer membrane</keyword>
<gene>
    <name evidence="6" type="primary">lptE</name>
    <name evidence="8" type="ORF">SAMN02745746_02747</name>
</gene>
<keyword evidence="2 6" id="KW-0472">Membrane</keyword>
<keyword evidence="1 6" id="KW-0732">Signal</keyword>
<protein>
    <recommendedName>
        <fullName evidence="6">LPS-assembly lipoprotein LptE</fullName>
    </recommendedName>
</protein>
<dbReference type="GO" id="GO:0009279">
    <property type="term" value="C:cell outer membrane"/>
    <property type="evidence" value="ECO:0007669"/>
    <property type="project" value="UniProtKB-SubCell"/>
</dbReference>
<feature type="signal peptide" evidence="7">
    <location>
        <begin position="1"/>
        <end position="21"/>
    </location>
</feature>
<keyword evidence="3 6" id="KW-0564">Palmitate</keyword>
<name>A0A1Y6C5J6_9NEIS</name>
<proteinExistence type="inferred from homology"/>
<evidence type="ECO:0000256" key="7">
    <source>
        <dbReference type="SAM" id="SignalP"/>
    </source>
</evidence>
<evidence type="ECO:0000256" key="6">
    <source>
        <dbReference type="HAMAP-Rule" id="MF_01186"/>
    </source>
</evidence>
<keyword evidence="5 6" id="KW-0449">Lipoprotein</keyword>
<organism evidence="8 9">
    <name type="scientific">Pseudogulbenkiania subflava DSM 22618</name>
    <dbReference type="NCBI Taxonomy" id="1123014"/>
    <lineage>
        <taxon>Bacteria</taxon>
        <taxon>Pseudomonadati</taxon>
        <taxon>Pseudomonadota</taxon>
        <taxon>Betaproteobacteria</taxon>
        <taxon>Neisseriales</taxon>
        <taxon>Chromobacteriaceae</taxon>
        <taxon>Pseudogulbenkiania</taxon>
    </lineage>
</organism>
<dbReference type="PROSITE" id="PS51257">
    <property type="entry name" value="PROKAR_LIPOPROTEIN"/>
    <property type="match status" value="1"/>
</dbReference>
<dbReference type="RefSeq" id="WP_085276893.1">
    <property type="nucleotide sequence ID" value="NZ_FXAG01000015.1"/>
</dbReference>
<dbReference type="Pfam" id="PF04390">
    <property type="entry name" value="LptE"/>
    <property type="match status" value="1"/>
</dbReference>
<dbReference type="PANTHER" id="PTHR38098:SF1">
    <property type="entry name" value="LPS-ASSEMBLY LIPOPROTEIN LPTE"/>
    <property type="match status" value="1"/>
</dbReference>
<comment type="subunit">
    <text evidence="6">Component of the lipopolysaccharide transport and assembly complex. Interacts with LptD.</text>
</comment>
<evidence type="ECO:0000256" key="1">
    <source>
        <dbReference type="ARBA" id="ARBA00022729"/>
    </source>
</evidence>
<comment type="subcellular location">
    <subcellularLocation>
        <location evidence="6">Cell outer membrane</location>
        <topology evidence="6">Lipid-anchor</topology>
    </subcellularLocation>
</comment>
<dbReference type="InterPro" id="IPR007485">
    <property type="entry name" value="LPS_assembly_LptE"/>
</dbReference>
<dbReference type="GO" id="GO:1990351">
    <property type="term" value="C:transporter complex"/>
    <property type="evidence" value="ECO:0007669"/>
    <property type="project" value="TreeGrafter"/>
</dbReference>
<dbReference type="GO" id="GO:0043165">
    <property type="term" value="P:Gram-negative-bacterium-type cell outer membrane assembly"/>
    <property type="evidence" value="ECO:0007669"/>
    <property type="project" value="UniProtKB-UniRule"/>
</dbReference>
<dbReference type="STRING" id="1123014.SAMN02745746_02747"/>
<comment type="similarity">
    <text evidence="6">Belongs to the LptE lipoprotein family.</text>
</comment>
<dbReference type="Proteomes" id="UP000192920">
    <property type="component" value="Unassembled WGS sequence"/>
</dbReference>
<evidence type="ECO:0000256" key="5">
    <source>
        <dbReference type="ARBA" id="ARBA00023288"/>
    </source>
</evidence>
<feature type="chain" id="PRO_5013051518" description="LPS-assembly lipoprotein LptE" evidence="7">
    <location>
        <begin position="22"/>
        <end position="176"/>
    </location>
</feature>
<evidence type="ECO:0000256" key="3">
    <source>
        <dbReference type="ARBA" id="ARBA00023139"/>
    </source>
</evidence>
<comment type="function">
    <text evidence="6">Together with LptD, is involved in the assembly of lipopolysaccharide (LPS) at the surface of the outer membrane. Required for the proper assembly of LptD. Binds LPS and may serve as the LPS recognition site at the outer membrane.</text>
</comment>
<keyword evidence="9" id="KW-1185">Reference proteome</keyword>
<dbReference type="PANTHER" id="PTHR38098">
    <property type="entry name" value="LPS-ASSEMBLY LIPOPROTEIN LPTE"/>
    <property type="match status" value="1"/>
</dbReference>
<evidence type="ECO:0000313" key="9">
    <source>
        <dbReference type="Proteomes" id="UP000192920"/>
    </source>
</evidence>
<evidence type="ECO:0000256" key="4">
    <source>
        <dbReference type="ARBA" id="ARBA00023237"/>
    </source>
</evidence>
<accession>A0A1Y6C5J6</accession>
<dbReference type="EMBL" id="FXAG01000015">
    <property type="protein sequence ID" value="SMF35735.1"/>
    <property type="molecule type" value="Genomic_DNA"/>
</dbReference>
<dbReference type="Gene3D" id="3.30.160.150">
    <property type="entry name" value="Lipoprotein like domain"/>
    <property type="match status" value="1"/>
</dbReference>
<evidence type="ECO:0000313" key="8">
    <source>
        <dbReference type="EMBL" id="SMF35735.1"/>
    </source>
</evidence>
<dbReference type="HAMAP" id="MF_01186">
    <property type="entry name" value="LPS_assembly_LptE"/>
    <property type="match status" value="1"/>
</dbReference>